<dbReference type="PROSITE" id="PS50011">
    <property type="entry name" value="PROTEIN_KINASE_DOM"/>
    <property type="match status" value="1"/>
</dbReference>
<dbReference type="Pfam" id="PF00069">
    <property type="entry name" value="Pkinase"/>
    <property type="match status" value="1"/>
</dbReference>
<protein>
    <recommendedName>
        <fullName evidence="1">Protein kinase domain-containing protein</fullName>
    </recommendedName>
</protein>
<dbReference type="InterPro" id="IPR011009">
    <property type="entry name" value="Kinase-like_dom_sf"/>
</dbReference>
<feature type="domain" description="Protein kinase" evidence="1">
    <location>
        <begin position="95"/>
        <end position="450"/>
    </location>
</feature>
<dbReference type="PANTHER" id="PTHR44305:SF2">
    <property type="entry name" value="SI:DKEY-192D15.2"/>
    <property type="match status" value="1"/>
</dbReference>
<evidence type="ECO:0000313" key="3">
    <source>
        <dbReference type="Proteomes" id="UP001595075"/>
    </source>
</evidence>
<dbReference type="InterPro" id="IPR008271">
    <property type="entry name" value="Ser/Thr_kinase_AS"/>
</dbReference>
<evidence type="ECO:0000313" key="2">
    <source>
        <dbReference type="EMBL" id="KAL2060029.1"/>
    </source>
</evidence>
<dbReference type="PANTHER" id="PTHR44305">
    <property type="entry name" value="SI:DKEY-192D15.2-RELATED"/>
    <property type="match status" value="1"/>
</dbReference>
<dbReference type="SMART" id="SM00220">
    <property type="entry name" value="S_TKc"/>
    <property type="match status" value="1"/>
</dbReference>
<dbReference type="SUPFAM" id="SSF56112">
    <property type="entry name" value="Protein kinase-like (PK-like)"/>
    <property type="match status" value="1"/>
</dbReference>
<dbReference type="EMBL" id="JAZHXI010000024">
    <property type="protein sequence ID" value="KAL2060029.1"/>
    <property type="molecule type" value="Genomic_DNA"/>
</dbReference>
<dbReference type="Proteomes" id="UP001595075">
    <property type="component" value="Unassembled WGS sequence"/>
</dbReference>
<evidence type="ECO:0000259" key="1">
    <source>
        <dbReference type="PROSITE" id="PS50011"/>
    </source>
</evidence>
<organism evidence="2 3">
    <name type="scientific">Oculimacula yallundae</name>
    <dbReference type="NCBI Taxonomy" id="86028"/>
    <lineage>
        <taxon>Eukaryota</taxon>
        <taxon>Fungi</taxon>
        <taxon>Dikarya</taxon>
        <taxon>Ascomycota</taxon>
        <taxon>Pezizomycotina</taxon>
        <taxon>Leotiomycetes</taxon>
        <taxon>Helotiales</taxon>
        <taxon>Ploettnerulaceae</taxon>
        <taxon>Oculimacula</taxon>
    </lineage>
</organism>
<reference evidence="2 3" key="1">
    <citation type="journal article" date="2024" name="Commun. Biol.">
        <title>Comparative genomic analysis of thermophilic fungi reveals convergent evolutionary adaptations and gene losses.</title>
        <authorList>
            <person name="Steindorff A.S."/>
            <person name="Aguilar-Pontes M.V."/>
            <person name="Robinson A.J."/>
            <person name="Andreopoulos B."/>
            <person name="LaButti K."/>
            <person name="Kuo A."/>
            <person name="Mondo S."/>
            <person name="Riley R."/>
            <person name="Otillar R."/>
            <person name="Haridas S."/>
            <person name="Lipzen A."/>
            <person name="Grimwood J."/>
            <person name="Schmutz J."/>
            <person name="Clum A."/>
            <person name="Reid I.D."/>
            <person name="Moisan M.C."/>
            <person name="Butler G."/>
            <person name="Nguyen T.T.M."/>
            <person name="Dewar K."/>
            <person name="Conant G."/>
            <person name="Drula E."/>
            <person name="Henrissat B."/>
            <person name="Hansel C."/>
            <person name="Singer S."/>
            <person name="Hutchinson M.I."/>
            <person name="de Vries R.P."/>
            <person name="Natvig D.O."/>
            <person name="Powell A.J."/>
            <person name="Tsang A."/>
            <person name="Grigoriev I.V."/>
        </authorList>
    </citation>
    <scope>NUCLEOTIDE SEQUENCE [LARGE SCALE GENOMIC DNA]</scope>
    <source>
        <strain evidence="2 3">CBS 494.80</strain>
    </source>
</reference>
<dbReference type="InterPro" id="IPR000719">
    <property type="entry name" value="Prot_kinase_dom"/>
</dbReference>
<accession>A0ABR4BQQ4</accession>
<dbReference type="Gene3D" id="1.10.510.10">
    <property type="entry name" value="Transferase(Phosphotransferase) domain 1"/>
    <property type="match status" value="1"/>
</dbReference>
<sequence length="534" mass="59331">MAAILAAPNFVAQYLDWEKINKPNFPPTPAANVVANYNASRLTPYIVPAAGLPPLPNGPSPILEIIKPVPIPPVSTAGPATFNPTADFPTVPANWQGVKLLGDGNYGEVSLWEWHDTANPPLPIPQITKIAVKVSPNPTIFLRNEADTMSLLNTANSQHIVRLLVDPATLMTQAGMTAEALGDAAWLMPPPLERVRRLIMEYCEQGSLDKLVVMRKERNIRFEELTLWRIFECLIDGCAVLEHEAEFTIDGAGIAQIPLTSPVFAVLPLVSGATFVHFDMKPANIMTSGREPGGHPDTPVCKLGDFGLTMRLQRNPLPPFDMWGINQAFRRRGSPKYLAPEQFSDRWNHSDYKTGNICGRYGSHTNVWGIGQIMYDLACYDQVPAQAHLPWFPPTIHTLPPQGRIFGVELPPLSPPFSVLLKDTIQECLYEVPARRPTLLVLKRRARAAINAALIAAVGFPELGPEGWQDLNCVEPLMPAQAAAIRIVKLRCTRTEFPGRNQCKRTVQVRSRQGLVRCFQHWDLREHPHGQRRM</sequence>
<gene>
    <name evidence="2" type="ORF">VTL71DRAFT_9851</name>
</gene>
<dbReference type="InterPro" id="IPR053083">
    <property type="entry name" value="TF_kinase-domain_protein"/>
</dbReference>
<keyword evidence="3" id="KW-1185">Reference proteome</keyword>
<proteinExistence type="predicted"/>
<dbReference type="PROSITE" id="PS00108">
    <property type="entry name" value="PROTEIN_KINASE_ST"/>
    <property type="match status" value="1"/>
</dbReference>
<comment type="caution">
    <text evidence="2">The sequence shown here is derived from an EMBL/GenBank/DDBJ whole genome shotgun (WGS) entry which is preliminary data.</text>
</comment>
<name>A0ABR4BQQ4_9HELO</name>